<dbReference type="EMBL" id="CP017634">
    <property type="protein sequence ID" value="ATW23402.1"/>
    <property type="molecule type" value="Genomic_DNA"/>
</dbReference>
<accession>A0A3G1KLV9</accession>
<keyword evidence="3" id="KW-0813">Transport</keyword>
<feature type="transmembrane region" description="Helical" evidence="8">
    <location>
        <begin position="218"/>
        <end position="245"/>
    </location>
</feature>
<dbReference type="KEGG" id="fwa:DCMF_00080"/>
<dbReference type="GO" id="GO:0016020">
    <property type="term" value="C:membrane"/>
    <property type="evidence" value="ECO:0007669"/>
    <property type="project" value="UniProtKB-SubCell"/>
</dbReference>
<evidence type="ECO:0000313" key="9">
    <source>
        <dbReference type="EMBL" id="ATW23402.1"/>
    </source>
</evidence>
<feature type="transmembrane region" description="Helical" evidence="8">
    <location>
        <begin position="265"/>
        <end position="287"/>
    </location>
</feature>
<evidence type="ECO:0000256" key="5">
    <source>
        <dbReference type="ARBA" id="ARBA00022692"/>
    </source>
</evidence>
<sequence>MKKKEYLSNRQIILLVVFSSISTSVFFVPGEAVTIVFQDIWISILIAVGVTALLGMYPLADMGMRFSGQSIIQYSGKILGKTGGKLMGLLLTFGFFELHTWTLREFSELGIVLLPETPFLIFFLIMSIVVAFAVFHGIEVIGRSAEFVFPLGLMVLILVGIMNISDINFTNLQPVFENHAGKIFNAAQSPLDWLTTGVGFGVLTYYSNQPKGLIKVGLVSSGLSGVILLFFSLLLLCVFGSTILGTANFPMFLLASYGRLGGFEALIITVWFSWIFIRAALYAFVTCVSITHLFELKDFRLIVIPETVLATVYSYQQYKSFMELSYHYSIGHVYYEIFQLLLPLALWMVFLLRKKKIT</sequence>
<reference evidence="9 10" key="1">
    <citation type="submission" date="2016-10" db="EMBL/GenBank/DDBJ databases">
        <title>Complete Genome Sequence of Peptococcaceae strain DCMF.</title>
        <authorList>
            <person name="Edwards R.J."/>
            <person name="Holland S.I."/>
            <person name="Deshpande N.P."/>
            <person name="Wong Y.K."/>
            <person name="Ertan H."/>
            <person name="Manefield M."/>
            <person name="Russell T.L."/>
            <person name="Lee M.J."/>
        </authorList>
    </citation>
    <scope>NUCLEOTIDE SEQUENCE [LARGE SCALE GENOMIC DNA]</scope>
    <source>
        <strain evidence="9 10">DCMF</strain>
    </source>
</reference>
<evidence type="ECO:0000256" key="7">
    <source>
        <dbReference type="ARBA" id="ARBA00023136"/>
    </source>
</evidence>
<evidence type="ECO:0000256" key="4">
    <source>
        <dbReference type="ARBA" id="ARBA00022544"/>
    </source>
</evidence>
<dbReference type="Proteomes" id="UP000323521">
    <property type="component" value="Chromosome"/>
</dbReference>
<evidence type="ECO:0000313" key="10">
    <source>
        <dbReference type="Proteomes" id="UP000323521"/>
    </source>
</evidence>
<comment type="similarity">
    <text evidence="2">Belongs to the amino acid-polyamine-organocation (APC) superfamily. Spore germination protein (SGP) (TC 2.A.3.9) family.</text>
</comment>
<dbReference type="AlphaFoldDB" id="A0A3G1KLV9"/>
<dbReference type="NCBIfam" id="TIGR00912">
    <property type="entry name" value="2A0309"/>
    <property type="match status" value="1"/>
</dbReference>
<evidence type="ECO:0000256" key="2">
    <source>
        <dbReference type="ARBA" id="ARBA00007998"/>
    </source>
</evidence>
<protein>
    <recommendedName>
        <fullName evidence="11">GerAB/ArcD/ProY family transporter</fullName>
    </recommendedName>
</protein>
<proteinExistence type="inferred from homology"/>
<feature type="transmembrane region" description="Helical" evidence="8">
    <location>
        <begin position="147"/>
        <end position="165"/>
    </location>
</feature>
<feature type="transmembrane region" description="Helical" evidence="8">
    <location>
        <begin position="333"/>
        <end position="352"/>
    </location>
</feature>
<gene>
    <name evidence="9" type="ORF">DCMF_00080</name>
</gene>
<keyword evidence="6 8" id="KW-1133">Transmembrane helix</keyword>
<evidence type="ECO:0008006" key="11">
    <source>
        <dbReference type="Google" id="ProtNLM"/>
    </source>
</evidence>
<organism evidence="9 10">
    <name type="scientific">Formimonas warabiya</name>
    <dbReference type="NCBI Taxonomy" id="1761012"/>
    <lineage>
        <taxon>Bacteria</taxon>
        <taxon>Bacillati</taxon>
        <taxon>Bacillota</taxon>
        <taxon>Clostridia</taxon>
        <taxon>Eubacteriales</taxon>
        <taxon>Peptococcaceae</taxon>
        <taxon>Candidatus Formimonas</taxon>
    </lineage>
</organism>
<keyword evidence="5 8" id="KW-0812">Transmembrane</keyword>
<keyword evidence="7 8" id="KW-0472">Membrane</keyword>
<evidence type="ECO:0000256" key="8">
    <source>
        <dbReference type="SAM" id="Phobius"/>
    </source>
</evidence>
<feature type="transmembrane region" description="Helical" evidence="8">
    <location>
        <begin position="40"/>
        <end position="57"/>
    </location>
</feature>
<comment type="subcellular location">
    <subcellularLocation>
        <location evidence="1">Membrane</location>
        <topology evidence="1">Multi-pass membrane protein</topology>
    </subcellularLocation>
</comment>
<feature type="transmembrane region" description="Helical" evidence="8">
    <location>
        <begin position="118"/>
        <end position="135"/>
    </location>
</feature>
<dbReference type="GO" id="GO:0009847">
    <property type="term" value="P:spore germination"/>
    <property type="evidence" value="ECO:0007669"/>
    <property type="project" value="InterPro"/>
</dbReference>
<evidence type="ECO:0000256" key="1">
    <source>
        <dbReference type="ARBA" id="ARBA00004141"/>
    </source>
</evidence>
<evidence type="ECO:0000256" key="6">
    <source>
        <dbReference type="ARBA" id="ARBA00022989"/>
    </source>
</evidence>
<feature type="transmembrane region" description="Helical" evidence="8">
    <location>
        <begin position="12"/>
        <end position="28"/>
    </location>
</feature>
<dbReference type="Pfam" id="PF03845">
    <property type="entry name" value="Spore_permease"/>
    <property type="match status" value="1"/>
</dbReference>
<dbReference type="InterPro" id="IPR004761">
    <property type="entry name" value="Spore_GerAB"/>
</dbReference>
<keyword evidence="4" id="KW-0309">Germination</keyword>
<feature type="transmembrane region" description="Helical" evidence="8">
    <location>
        <begin position="78"/>
        <end position="98"/>
    </location>
</feature>
<name>A0A3G1KLV9_FORW1</name>
<dbReference type="PANTHER" id="PTHR34975">
    <property type="entry name" value="SPORE GERMINATION PROTEIN A2"/>
    <property type="match status" value="1"/>
</dbReference>
<dbReference type="PANTHER" id="PTHR34975:SF2">
    <property type="entry name" value="SPORE GERMINATION PROTEIN A2"/>
    <property type="match status" value="1"/>
</dbReference>
<keyword evidence="10" id="KW-1185">Reference proteome</keyword>
<dbReference type="Gene3D" id="1.20.1740.10">
    <property type="entry name" value="Amino acid/polyamine transporter I"/>
    <property type="match status" value="1"/>
</dbReference>
<evidence type="ECO:0000256" key="3">
    <source>
        <dbReference type="ARBA" id="ARBA00022448"/>
    </source>
</evidence>